<protein>
    <submittedName>
        <fullName evidence="1">Uncharacterized protein</fullName>
    </submittedName>
</protein>
<comment type="caution">
    <text evidence="1">The sequence shown here is derived from an EMBL/GenBank/DDBJ whole genome shotgun (WGS) entry which is preliminary data.</text>
</comment>
<accession>A0A920BSS3</accession>
<organism evidence="1 2">
    <name type="scientific">Robertmurraya siralis</name>
    <dbReference type="NCBI Taxonomy" id="77777"/>
    <lineage>
        <taxon>Bacteria</taxon>
        <taxon>Bacillati</taxon>
        <taxon>Bacillota</taxon>
        <taxon>Bacilli</taxon>
        <taxon>Bacillales</taxon>
        <taxon>Bacillaceae</taxon>
        <taxon>Robertmurraya</taxon>
    </lineage>
</organism>
<gene>
    <name evidence="1" type="ORF">J27TS8_05100</name>
</gene>
<name>A0A920BSS3_9BACI</name>
<keyword evidence="2" id="KW-1185">Reference proteome</keyword>
<dbReference type="EMBL" id="BORC01000001">
    <property type="protein sequence ID" value="GIN60517.1"/>
    <property type="molecule type" value="Genomic_DNA"/>
</dbReference>
<dbReference type="AlphaFoldDB" id="A0A920BSS3"/>
<dbReference type="RefSeq" id="WP_095306773.1">
    <property type="nucleotide sequence ID" value="NZ_BORC01000001.1"/>
</dbReference>
<reference evidence="1" key="1">
    <citation type="submission" date="2021-03" db="EMBL/GenBank/DDBJ databases">
        <title>Antimicrobial resistance genes in bacteria isolated from Japanese honey, and their potential for conferring macrolide and lincosamide resistance in the American foulbrood pathogen Paenibacillus larvae.</title>
        <authorList>
            <person name="Okamoto M."/>
            <person name="Kumagai M."/>
            <person name="Kanamori H."/>
            <person name="Takamatsu D."/>
        </authorList>
    </citation>
    <scope>NUCLEOTIDE SEQUENCE</scope>
    <source>
        <strain evidence="1">J27TS8</strain>
    </source>
</reference>
<evidence type="ECO:0000313" key="2">
    <source>
        <dbReference type="Proteomes" id="UP000682111"/>
    </source>
</evidence>
<evidence type="ECO:0000313" key="1">
    <source>
        <dbReference type="EMBL" id="GIN60517.1"/>
    </source>
</evidence>
<proteinExistence type="predicted"/>
<dbReference type="Proteomes" id="UP000682111">
    <property type="component" value="Unassembled WGS sequence"/>
</dbReference>
<sequence length="314" mass="37551">MVPSSFGISVVEDFTMILQQDQLETLQKFAESMNAIPDFHIYMIVRRPRISFVPETLTINQKFIGGFFKIQEKDTYKLIEFKYEHHFKELDLKFECIYPYNKLFVLNNREERIFGGIASLILQELNSKDGLYHDLSEVIYIGQSFGKGGERTAQMRLQEHKTLQQIYADNTPDKEIWITLWSFTRNELMFLSPSEDDSKNHNLFRKFSNYIGYRYENISFEQEINFTEAALIRYFQPRYNDDFKYTFPSRSHTTYSQCYKLGLDYVAVEIDTKRLNMQLWSETKSTPKFKHNIFYELNNNEAIKDFFRLNNLFQ</sequence>